<feature type="signal peptide" evidence="1">
    <location>
        <begin position="1"/>
        <end position="18"/>
    </location>
</feature>
<reference evidence="3" key="1">
    <citation type="submission" date="2017-02" db="UniProtKB">
        <authorList>
            <consortium name="WormBaseParasite"/>
        </authorList>
    </citation>
    <scope>IDENTIFICATION</scope>
</reference>
<evidence type="ECO:0000313" key="3">
    <source>
        <dbReference type="WBParaSite" id="PTRK_0000215500.1"/>
    </source>
</evidence>
<feature type="chain" id="PRO_5005891301" evidence="1">
    <location>
        <begin position="19"/>
        <end position="140"/>
    </location>
</feature>
<name>A0A0N4Z555_PARTI</name>
<keyword evidence="2" id="KW-1185">Reference proteome</keyword>
<proteinExistence type="predicted"/>
<keyword evidence="1" id="KW-0732">Signal</keyword>
<sequence>MFCIFLFLLSSWIEITYSRGPSPHMVKKVECRHQFTVDFRANFTCEGNPFSPEKFDIYQSHATNMLDYGICATNISHINGSSVHVHYTGNAPSNNYKLSLKTTGECNGKTTSKYNDFDDDKVGCSPKEAKTQDFGIIAFP</sequence>
<evidence type="ECO:0000256" key="1">
    <source>
        <dbReference type="SAM" id="SignalP"/>
    </source>
</evidence>
<evidence type="ECO:0000313" key="2">
    <source>
        <dbReference type="Proteomes" id="UP000038045"/>
    </source>
</evidence>
<dbReference type="Proteomes" id="UP000038045">
    <property type="component" value="Unplaced"/>
</dbReference>
<accession>A0A0N4Z555</accession>
<dbReference type="WBParaSite" id="PTRK_0000215500.1">
    <property type="protein sequence ID" value="PTRK_0000215500.1"/>
    <property type="gene ID" value="PTRK_0000215500"/>
</dbReference>
<dbReference type="AlphaFoldDB" id="A0A0N4Z555"/>
<protein>
    <submittedName>
        <fullName evidence="3">ZP domain-containing protein</fullName>
    </submittedName>
</protein>
<organism evidence="2 3">
    <name type="scientific">Parastrongyloides trichosuri</name>
    <name type="common">Possum-specific nematode worm</name>
    <dbReference type="NCBI Taxonomy" id="131310"/>
    <lineage>
        <taxon>Eukaryota</taxon>
        <taxon>Metazoa</taxon>
        <taxon>Ecdysozoa</taxon>
        <taxon>Nematoda</taxon>
        <taxon>Chromadorea</taxon>
        <taxon>Rhabditida</taxon>
        <taxon>Tylenchina</taxon>
        <taxon>Panagrolaimomorpha</taxon>
        <taxon>Strongyloidoidea</taxon>
        <taxon>Strongyloididae</taxon>
        <taxon>Parastrongyloides</taxon>
    </lineage>
</organism>